<dbReference type="AlphaFoldDB" id="A0A7V8FN79"/>
<name>A0A7V8FN79_9BURK</name>
<proteinExistence type="predicted"/>
<sequence length="243" mass="25955">MQRKVWIAAMTAALSVVAGVAQAQQAGDVVLGAGWMYFSPQNSSKPLTRSTLGGPSTEIPNSGAKVSNASTVGLSGLYYFTSNWAVETVLGIPPSFKLDGTGSLAGVGRIGEAKQWSPTVLLRYTFLDGQAKFRPFVGLGATYVWYSDVRLTDNFHRQMAGAAAPVTNTSAKLSKSFAPVFNVGAGYQFDKHWGISWSVSYIPLKTKADLTTRMNSTGATVGTGSTKLTLDPIVSYLSLNYRF</sequence>
<organism evidence="3 4">
    <name type="scientific">Paracidovorax wautersii</name>
    <dbReference type="NCBI Taxonomy" id="1177982"/>
    <lineage>
        <taxon>Bacteria</taxon>
        <taxon>Pseudomonadati</taxon>
        <taxon>Pseudomonadota</taxon>
        <taxon>Betaproteobacteria</taxon>
        <taxon>Burkholderiales</taxon>
        <taxon>Comamonadaceae</taxon>
        <taxon>Paracidovorax</taxon>
    </lineage>
</organism>
<dbReference type="EMBL" id="WNDQ01000031">
    <property type="protein sequence ID" value="KAF1020709.1"/>
    <property type="molecule type" value="Genomic_DNA"/>
</dbReference>
<keyword evidence="2" id="KW-0732">Signal</keyword>
<reference evidence="4" key="1">
    <citation type="journal article" date="2020" name="MBio">
        <title>Horizontal gene transfer to a defensive symbiont with a reduced genome amongst a multipartite beetle microbiome.</title>
        <authorList>
            <person name="Waterworth S.C."/>
            <person name="Florez L.V."/>
            <person name="Rees E.R."/>
            <person name="Hertweck C."/>
            <person name="Kaltenpoth M."/>
            <person name="Kwan J.C."/>
        </authorList>
    </citation>
    <scope>NUCLEOTIDE SEQUENCE [LARGE SCALE GENOMIC DNA]</scope>
</reference>
<dbReference type="GO" id="GO:0055085">
    <property type="term" value="P:transmembrane transport"/>
    <property type="evidence" value="ECO:0007669"/>
    <property type="project" value="TreeGrafter"/>
</dbReference>
<dbReference type="InterPro" id="IPR005618">
    <property type="entry name" value="OMPW"/>
</dbReference>
<accession>A0A7V8FN79</accession>
<feature type="signal peptide" evidence="2">
    <location>
        <begin position="1"/>
        <end position="23"/>
    </location>
</feature>
<evidence type="ECO:0000313" key="3">
    <source>
        <dbReference type="EMBL" id="KAF1020709.1"/>
    </source>
</evidence>
<comment type="subcellular location">
    <subcellularLocation>
        <location evidence="1">Cell outer membrane</location>
    </subcellularLocation>
</comment>
<dbReference type="InterPro" id="IPR011250">
    <property type="entry name" value="OMP/PagP_B-barrel"/>
</dbReference>
<protein>
    <submittedName>
        <fullName evidence="3">Outer membrane protein W</fullName>
    </submittedName>
</protein>
<dbReference type="Proteomes" id="UP000461670">
    <property type="component" value="Unassembled WGS sequence"/>
</dbReference>
<dbReference type="Gene3D" id="2.40.160.20">
    <property type="match status" value="1"/>
</dbReference>
<dbReference type="PANTHER" id="PTHR36920">
    <property type="match status" value="1"/>
</dbReference>
<dbReference type="Pfam" id="PF03922">
    <property type="entry name" value="OmpW"/>
    <property type="match status" value="1"/>
</dbReference>
<gene>
    <name evidence="3" type="primary">ompW</name>
    <name evidence="3" type="ORF">GAK30_02312</name>
</gene>
<dbReference type="SUPFAM" id="SSF56925">
    <property type="entry name" value="OMPA-like"/>
    <property type="match status" value="1"/>
</dbReference>
<feature type="chain" id="PRO_5030662148" evidence="2">
    <location>
        <begin position="24"/>
        <end position="243"/>
    </location>
</feature>
<evidence type="ECO:0000256" key="1">
    <source>
        <dbReference type="ARBA" id="ARBA00004442"/>
    </source>
</evidence>
<comment type="caution">
    <text evidence="3">The sequence shown here is derived from an EMBL/GenBank/DDBJ whole genome shotgun (WGS) entry which is preliminary data.</text>
</comment>
<evidence type="ECO:0000256" key="2">
    <source>
        <dbReference type="SAM" id="SignalP"/>
    </source>
</evidence>
<evidence type="ECO:0000313" key="4">
    <source>
        <dbReference type="Proteomes" id="UP000461670"/>
    </source>
</evidence>
<dbReference type="GO" id="GO:0009279">
    <property type="term" value="C:cell outer membrane"/>
    <property type="evidence" value="ECO:0007669"/>
    <property type="project" value="UniProtKB-SubCell"/>
</dbReference>
<dbReference type="PANTHER" id="PTHR36920:SF1">
    <property type="entry name" value="OUTER MEMBRANE PROTEIN W"/>
    <property type="match status" value="1"/>
</dbReference>